<name>A0A1R3HUE7_COCAP</name>
<accession>A0A1R3HUE7</accession>
<dbReference type="STRING" id="210143.A0A1R3HUE7"/>
<protein>
    <submittedName>
        <fullName evidence="2">Kynurenine formamidase-like protein</fullName>
    </submittedName>
</protein>
<gene>
    <name evidence="2" type="ORF">CCACVL1_17011</name>
</gene>
<dbReference type="AlphaFoldDB" id="A0A1R3HUE7"/>
<organism evidence="2 3">
    <name type="scientific">Corchorus capsularis</name>
    <name type="common">Jute</name>
    <dbReference type="NCBI Taxonomy" id="210143"/>
    <lineage>
        <taxon>Eukaryota</taxon>
        <taxon>Viridiplantae</taxon>
        <taxon>Streptophyta</taxon>
        <taxon>Embryophyta</taxon>
        <taxon>Tracheophyta</taxon>
        <taxon>Spermatophyta</taxon>
        <taxon>Magnoliopsida</taxon>
        <taxon>eudicotyledons</taxon>
        <taxon>Gunneridae</taxon>
        <taxon>Pentapetalae</taxon>
        <taxon>rosids</taxon>
        <taxon>malvids</taxon>
        <taxon>Malvales</taxon>
        <taxon>Malvaceae</taxon>
        <taxon>Grewioideae</taxon>
        <taxon>Apeibeae</taxon>
        <taxon>Corchorus</taxon>
    </lineage>
</organism>
<keyword evidence="3" id="KW-1185">Reference proteome</keyword>
<feature type="chain" id="PRO_5012819809" evidence="1">
    <location>
        <begin position="23"/>
        <end position="71"/>
    </location>
</feature>
<evidence type="ECO:0000313" key="2">
    <source>
        <dbReference type="EMBL" id="OMO74006.1"/>
    </source>
</evidence>
<comment type="caution">
    <text evidence="2">The sequence shown here is derived from an EMBL/GenBank/DDBJ whole genome shotgun (WGS) entry which is preliminary data.</text>
</comment>
<sequence length="71" mass="7731">MTSLFLHFLLIVSSAFTSTATTAYPSIPGTDSTTDCGLSGGDEILKPIRREVYGDGRIFDISHRENHSARV</sequence>
<dbReference type="EMBL" id="AWWV01011144">
    <property type="protein sequence ID" value="OMO74006.1"/>
    <property type="molecule type" value="Genomic_DNA"/>
</dbReference>
<evidence type="ECO:0000313" key="3">
    <source>
        <dbReference type="Proteomes" id="UP000188268"/>
    </source>
</evidence>
<reference evidence="2 3" key="1">
    <citation type="submission" date="2013-09" db="EMBL/GenBank/DDBJ databases">
        <title>Corchorus capsularis genome sequencing.</title>
        <authorList>
            <person name="Alam M."/>
            <person name="Haque M.S."/>
            <person name="Islam M.S."/>
            <person name="Emdad E.M."/>
            <person name="Islam M.M."/>
            <person name="Ahmed B."/>
            <person name="Halim A."/>
            <person name="Hossen Q.M.M."/>
            <person name="Hossain M.Z."/>
            <person name="Ahmed R."/>
            <person name="Khan M.M."/>
            <person name="Islam R."/>
            <person name="Rashid M.M."/>
            <person name="Khan S.A."/>
            <person name="Rahman M.S."/>
            <person name="Alam M."/>
        </authorList>
    </citation>
    <scope>NUCLEOTIDE SEQUENCE [LARGE SCALE GENOMIC DNA]</scope>
    <source>
        <strain evidence="3">cv. CVL-1</strain>
        <tissue evidence="2">Whole seedling</tissue>
    </source>
</reference>
<proteinExistence type="predicted"/>
<keyword evidence="1" id="KW-0732">Signal</keyword>
<dbReference type="Gramene" id="OMO74006">
    <property type="protein sequence ID" value="OMO74006"/>
    <property type="gene ID" value="CCACVL1_17011"/>
</dbReference>
<evidence type="ECO:0000256" key="1">
    <source>
        <dbReference type="SAM" id="SignalP"/>
    </source>
</evidence>
<dbReference type="OrthoDB" id="7108654at2759"/>
<dbReference type="Proteomes" id="UP000188268">
    <property type="component" value="Unassembled WGS sequence"/>
</dbReference>
<feature type="signal peptide" evidence="1">
    <location>
        <begin position="1"/>
        <end position="22"/>
    </location>
</feature>